<dbReference type="EMBL" id="FXAG01000006">
    <property type="protein sequence ID" value="SMF13841.1"/>
    <property type="molecule type" value="Genomic_DNA"/>
</dbReference>
<gene>
    <name evidence="1" type="ORF">SAMN02745746_01511</name>
</gene>
<accession>A0A1Y6BJR8</accession>
<evidence type="ECO:0008006" key="3">
    <source>
        <dbReference type="Google" id="ProtNLM"/>
    </source>
</evidence>
<protein>
    <recommendedName>
        <fullName evidence="3">Lipoprotein</fullName>
    </recommendedName>
</protein>
<evidence type="ECO:0000313" key="1">
    <source>
        <dbReference type="EMBL" id="SMF13841.1"/>
    </source>
</evidence>
<reference evidence="2" key="1">
    <citation type="submission" date="2017-04" db="EMBL/GenBank/DDBJ databases">
        <authorList>
            <person name="Varghese N."/>
            <person name="Submissions S."/>
        </authorList>
    </citation>
    <scope>NUCLEOTIDE SEQUENCE [LARGE SCALE GENOMIC DNA]</scope>
    <source>
        <strain evidence="2">DSM 22618</strain>
    </source>
</reference>
<keyword evidence="2" id="KW-1185">Reference proteome</keyword>
<dbReference type="AlphaFoldDB" id="A0A1Y6BJR8"/>
<name>A0A1Y6BJR8_9NEIS</name>
<dbReference type="Proteomes" id="UP000192920">
    <property type="component" value="Unassembled WGS sequence"/>
</dbReference>
<dbReference type="RefSeq" id="WP_085275814.1">
    <property type="nucleotide sequence ID" value="NZ_FXAG01000006.1"/>
</dbReference>
<sequence>MKIASIAPCAVVLMVALTGCSDPKAASKDNFSKAINAYYEANPACLYVTNKTLPLKVWTGPNSFDMNVHSLPKLDALVKVGLLTVTETQEASGSGLMKANHTYRTYALSDQGQKSYASWGKENKGFCYGKLEVVDVTNFTEPSQLMGFTVSQVNYTFRAKEAAGWSQDPAVKAAYGKEVVLQGDTVKGKTIVVKTGDGWVHERMLDKS</sequence>
<evidence type="ECO:0000313" key="2">
    <source>
        <dbReference type="Proteomes" id="UP000192920"/>
    </source>
</evidence>
<dbReference type="PROSITE" id="PS51257">
    <property type="entry name" value="PROKAR_LIPOPROTEIN"/>
    <property type="match status" value="1"/>
</dbReference>
<organism evidence="1 2">
    <name type="scientific">Pseudogulbenkiania subflava DSM 22618</name>
    <dbReference type="NCBI Taxonomy" id="1123014"/>
    <lineage>
        <taxon>Bacteria</taxon>
        <taxon>Pseudomonadati</taxon>
        <taxon>Pseudomonadota</taxon>
        <taxon>Betaproteobacteria</taxon>
        <taxon>Neisseriales</taxon>
        <taxon>Chromobacteriaceae</taxon>
        <taxon>Pseudogulbenkiania</taxon>
    </lineage>
</organism>
<proteinExistence type="predicted"/>